<feature type="transmembrane region" description="Helical" evidence="1">
    <location>
        <begin position="12"/>
        <end position="30"/>
    </location>
</feature>
<feature type="transmembrane region" description="Helical" evidence="1">
    <location>
        <begin position="306"/>
        <end position="323"/>
    </location>
</feature>
<feature type="transmembrane region" description="Helical" evidence="1">
    <location>
        <begin position="362"/>
        <end position="385"/>
    </location>
</feature>
<dbReference type="InterPro" id="IPR046671">
    <property type="entry name" value="DUF6541"/>
</dbReference>
<feature type="transmembrane region" description="Helical" evidence="1">
    <location>
        <begin position="66"/>
        <end position="85"/>
    </location>
</feature>
<keyword evidence="1" id="KW-0812">Transmembrane</keyword>
<accession>A0AAU8WX75</accession>
<sequence>MSYFKCDDKYQILLVLIFFILYFVCVLGNVSSVEFMGVDEHSIIDSINGLTSHSYYNMNANYHSQYYGWTYFSLNFFIVGFAKIVGVSEPVAINIIVRATHFIIGLFCAISMLFLSRKIFDSFFIAFIITVAFITNPMLSHFLNEIHPESLGLFLQIVSILLFVDIYQSKSIGGNKFILAIIFLSLSSLCKQAFIISNFFVGINFLFLYFISIYEVERKIGFFEVRKSIIKAFVTFFVVFFIVHPFAFIQPERFLSAQAYISDEHSSKAFSDVFPLWMDVLSNNPIVVLNALLVFFVPFFFKKHSILALSLIFSNLVSAIYIYKARLWIADTYLLPVFLFSFLNVAYFFSEFIFVKLSKTFYFIKVFVLVIILLILCNNIAFSIYKQQSRYFKEELRTKNLSWNFLDKFNQGIKVAYSPNVAMPDKLKKTGCHAWQGCNDIDSLTKYSPDLVVMSPDYPHYNRSDYERFVRENGYNLVQVFDKEPIERTVCAIPNYNEKRLYILAVLDIFNSTINCVNAYLEMLDDYKKNRIIDGEKILIYAKPE</sequence>
<dbReference type="KEGG" id="vti:CEQ48_17850"/>
<dbReference type="EMBL" id="CP022353">
    <property type="protein sequence ID" value="ASK56515.1"/>
    <property type="molecule type" value="Genomic_DNA"/>
</dbReference>
<keyword evidence="1" id="KW-1133">Transmembrane helix</keyword>
<gene>
    <name evidence="2" type="ORF">CEQ48_17850</name>
</gene>
<feature type="transmembrane region" description="Helical" evidence="1">
    <location>
        <begin position="228"/>
        <end position="249"/>
    </location>
</feature>
<feature type="transmembrane region" description="Helical" evidence="1">
    <location>
        <begin position="122"/>
        <end position="139"/>
    </location>
</feature>
<name>A0AAU8WX75_9VIBR</name>
<feature type="transmembrane region" description="Helical" evidence="1">
    <location>
        <begin position="280"/>
        <end position="301"/>
    </location>
</feature>
<evidence type="ECO:0000256" key="1">
    <source>
        <dbReference type="SAM" id="Phobius"/>
    </source>
</evidence>
<keyword evidence="1" id="KW-0472">Membrane</keyword>
<protein>
    <recommendedName>
        <fullName evidence="4">Glycosyltransferase RgtA/B/C/D-like domain-containing protein</fullName>
    </recommendedName>
</protein>
<dbReference type="AlphaFoldDB" id="A0AAU8WX75"/>
<feature type="transmembrane region" description="Helical" evidence="1">
    <location>
        <begin position="91"/>
        <end position="115"/>
    </location>
</feature>
<feature type="transmembrane region" description="Helical" evidence="1">
    <location>
        <begin position="335"/>
        <end position="355"/>
    </location>
</feature>
<evidence type="ECO:0000313" key="3">
    <source>
        <dbReference type="Proteomes" id="UP000198371"/>
    </source>
</evidence>
<feature type="transmembrane region" description="Helical" evidence="1">
    <location>
        <begin position="151"/>
        <end position="167"/>
    </location>
</feature>
<reference evidence="2 3" key="2">
    <citation type="submission" date="2017-06" db="EMBL/GenBank/DDBJ databases">
        <title>Complete genome sequence of Vibrio sp. 2521-89, a close relative of Vibrio cholerae isolated from lake water in New Mexico, USA.</title>
        <authorList>
            <person name="Liang K."/>
            <person name="Orata F.D."/>
            <person name="Winkjer N.S."/>
            <person name="Tarr C.L."/>
            <person name="Boucher Y."/>
        </authorList>
    </citation>
    <scope>NUCLEOTIDE SEQUENCE [LARGE SCALE GENOMIC DNA]</scope>
    <source>
        <strain evidence="2 3">2521-89</strain>
    </source>
</reference>
<reference evidence="3" key="1">
    <citation type="journal article" date="2017" name="Genome Announc.">
        <title>Complete Genome Sequence of Vibrio sp. Strain 2521-89, a Close Relative of Vibrio cholerae Isolated from Lake Water in New Mexico, USA.</title>
        <authorList>
            <person name="Liang K."/>
            <person name="Orata F.D."/>
            <person name="Winkjer N.S."/>
            <person name="Rowe L.A."/>
            <person name="Tarr C.L."/>
            <person name="Boucher Y."/>
        </authorList>
    </citation>
    <scope>NUCLEOTIDE SEQUENCE [LARGE SCALE GENOMIC DNA]</scope>
    <source>
        <strain evidence="3">2521-89</strain>
    </source>
</reference>
<evidence type="ECO:0008006" key="4">
    <source>
        <dbReference type="Google" id="ProtNLM"/>
    </source>
</evidence>
<keyword evidence="3" id="KW-1185">Reference proteome</keyword>
<evidence type="ECO:0000313" key="2">
    <source>
        <dbReference type="EMBL" id="ASK56515.1"/>
    </source>
</evidence>
<dbReference type="Pfam" id="PF20176">
    <property type="entry name" value="DUF6541"/>
    <property type="match status" value="1"/>
</dbReference>
<proteinExistence type="predicted"/>
<dbReference type="RefSeq" id="WP_089072133.1">
    <property type="nucleotide sequence ID" value="NZ_CP022353.1"/>
</dbReference>
<dbReference type="Proteomes" id="UP000198371">
    <property type="component" value="Chromosome 1"/>
</dbReference>
<feature type="transmembrane region" description="Helical" evidence="1">
    <location>
        <begin position="195"/>
        <end position="216"/>
    </location>
</feature>
<organism evidence="2 3">
    <name type="scientific">Vibrio tarriae</name>
    <dbReference type="NCBI Taxonomy" id="2014742"/>
    <lineage>
        <taxon>Bacteria</taxon>
        <taxon>Pseudomonadati</taxon>
        <taxon>Pseudomonadota</taxon>
        <taxon>Gammaproteobacteria</taxon>
        <taxon>Vibrionales</taxon>
        <taxon>Vibrionaceae</taxon>
        <taxon>Vibrio</taxon>
    </lineage>
</organism>